<accession>A0A7Y7AZB9</accession>
<dbReference type="Pfam" id="PF04149">
    <property type="entry name" value="DUF397"/>
    <property type="match status" value="2"/>
</dbReference>
<dbReference type="Proteomes" id="UP000587462">
    <property type="component" value="Unassembled WGS sequence"/>
</dbReference>
<feature type="domain" description="DUF397" evidence="1">
    <location>
        <begin position="37"/>
        <end position="91"/>
    </location>
</feature>
<name>A0A7Y7AZB9_STRMO</name>
<dbReference type="AlphaFoldDB" id="A0A7Y7AZB9"/>
<feature type="domain" description="DUF397" evidence="1">
    <location>
        <begin position="5"/>
        <end position="25"/>
    </location>
</feature>
<reference evidence="2 3" key="1">
    <citation type="submission" date="2020-04" db="EMBL/GenBank/DDBJ databases">
        <title>Draft Genome Sequence of Streptomyces morookaense DSM 40503, an 8-azaguanine-producing strain.</title>
        <authorList>
            <person name="Qi J."/>
            <person name="Gao J.-M."/>
        </authorList>
    </citation>
    <scope>NUCLEOTIDE SEQUENCE [LARGE SCALE GENOMIC DNA]</scope>
    <source>
        <strain evidence="2 3">DSM 40503</strain>
    </source>
</reference>
<protein>
    <submittedName>
        <fullName evidence="2">DUF397 domain-containing protein</fullName>
    </submittedName>
</protein>
<comment type="caution">
    <text evidence="2">The sequence shown here is derived from an EMBL/GenBank/DDBJ whole genome shotgun (WGS) entry which is preliminary data.</text>
</comment>
<keyword evidence="3" id="KW-1185">Reference proteome</keyword>
<evidence type="ECO:0000313" key="3">
    <source>
        <dbReference type="Proteomes" id="UP000587462"/>
    </source>
</evidence>
<proteinExistence type="predicted"/>
<organism evidence="2 3">
    <name type="scientific">Streptomyces morookaense</name>
    <name type="common">Streptoverticillium morookaense</name>
    <dbReference type="NCBI Taxonomy" id="1970"/>
    <lineage>
        <taxon>Bacteria</taxon>
        <taxon>Bacillati</taxon>
        <taxon>Actinomycetota</taxon>
        <taxon>Actinomycetes</taxon>
        <taxon>Kitasatosporales</taxon>
        <taxon>Streptomycetaceae</taxon>
        <taxon>Streptomyces</taxon>
    </lineage>
</organism>
<dbReference type="InterPro" id="IPR007278">
    <property type="entry name" value="DUF397"/>
</dbReference>
<evidence type="ECO:0000313" key="2">
    <source>
        <dbReference type="EMBL" id="NVK76146.1"/>
    </source>
</evidence>
<sequence>MPGVEWVKSSYSGGNEGQCLEVARCLSPSRGTPKRDEWIKSSHSGGNEGECVEIFRRGAATGTVPVRDSKRPRGAALAIPAPAWTAFVAALQEGTFIP</sequence>
<evidence type="ECO:0000259" key="1">
    <source>
        <dbReference type="Pfam" id="PF04149"/>
    </source>
</evidence>
<dbReference type="EMBL" id="JABBXF010000001">
    <property type="protein sequence ID" value="NVK76146.1"/>
    <property type="molecule type" value="Genomic_DNA"/>
</dbReference>
<gene>
    <name evidence="2" type="ORF">HG542_00570</name>
</gene>